<keyword evidence="7" id="KW-0408">Iron</keyword>
<dbReference type="PROSITE" id="PS01033">
    <property type="entry name" value="GLOBIN"/>
    <property type="match status" value="1"/>
</dbReference>
<evidence type="ECO:0000256" key="1">
    <source>
        <dbReference type="ARBA" id="ARBA00008705"/>
    </source>
</evidence>
<evidence type="ECO:0000256" key="5">
    <source>
        <dbReference type="ARBA" id="ARBA00022621"/>
    </source>
</evidence>
<gene>
    <name evidence="18" type="primary">Cygb1_1</name>
    <name evidence="18" type="ORF">GTO96_0007966</name>
</gene>
<dbReference type="Proteomes" id="UP000886611">
    <property type="component" value="Unassembled WGS sequence"/>
</dbReference>
<feature type="domain" description="Globin" evidence="17">
    <location>
        <begin position="91"/>
        <end position="234"/>
    </location>
</feature>
<keyword evidence="5 15" id="KW-0561">Oxygen transport</keyword>
<evidence type="ECO:0000313" key="18">
    <source>
        <dbReference type="EMBL" id="KAG2456226.1"/>
    </source>
</evidence>
<feature type="non-terminal residue" evidence="18">
    <location>
        <position position="239"/>
    </location>
</feature>
<comment type="caution">
    <text evidence="18">The sequence shown here is derived from an EMBL/GenBank/DDBJ whole genome shotgun (WGS) entry which is preliminary data.</text>
</comment>
<dbReference type="InterPro" id="IPR013314">
    <property type="entry name" value="Globin_lamprey/hagfish"/>
</dbReference>
<evidence type="ECO:0000256" key="3">
    <source>
        <dbReference type="ARBA" id="ARBA00022448"/>
    </source>
</evidence>
<evidence type="ECO:0000256" key="15">
    <source>
        <dbReference type="RuleBase" id="RU000356"/>
    </source>
</evidence>
<dbReference type="Gene3D" id="1.10.490.10">
    <property type="entry name" value="Globins"/>
    <property type="match status" value="1"/>
</dbReference>
<evidence type="ECO:0000256" key="14">
    <source>
        <dbReference type="ARBA" id="ARBA00049899"/>
    </source>
</evidence>
<dbReference type="InterPro" id="IPR000971">
    <property type="entry name" value="Globin"/>
</dbReference>
<organism evidence="18 19">
    <name type="scientific">Polypterus senegalus</name>
    <name type="common">Senegal bichir</name>
    <dbReference type="NCBI Taxonomy" id="55291"/>
    <lineage>
        <taxon>Eukaryota</taxon>
        <taxon>Metazoa</taxon>
        <taxon>Chordata</taxon>
        <taxon>Craniata</taxon>
        <taxon>Vertebrata</taxon>
        <taxon>Euteleostomi</taxon>
        <taxon>Actinopterygii</taxon>
        <taxon>Polypteriformes</taxon>
        <taxon>Polypteridae</taxon>
        <taxon>Polypterus</taxon>
    </lineage>
</organism>
<comment type="similarity">
    <text evidence="1 15">Belongs to the globin family.</text>
</comment>
<evidence type="ECO:0000313" key="19">
    <source>
        <dbReference type="Proteomes" id="UP000886611"/>
    </source>
</evidence>
<accession>A0A8X8BJ96</accession>
<name>A0A8X8BJ96_POLSE</name>
<keyword evidence="4 15" id="KW-0349">Heme</keyword>
<comment type="catalytic activity">
    <reaction evidence="14">
        <text>H2O2 + AH2 = A + 2 H2O</text>
        <dbReference type="Rhea" id="RHEA:30275"/>
        <dbReference type="ChEBI" id="CHEBI:13193"/>
        <dbReference type="ChEBI" id="CHEBI:15377"/>
        <dbReference type="ChEBI" id="CHEBI:16240"/>
        <dbReference type="ChEBI" id="CHEBI:17499"/>
    </reaction>
    <physiologicalReaction direction="left-to-right" evidence="14">
        <dbReference type="Rhea" id="RHEA:30276"/>
    </physiologicalReaction>
</comment>
<keyword evidence="6" id="KW-0479">Metal-binding</keyword>
<evidence type="ECO:0000259" key="17">
    <source>
        <dbReference type="PROSITE" id="PS01033"/>
    </source>
</evidence>
<evidence type="ECO:0000256" key="6">
    <source>
        <dbReference type="ARBA" id="ARBA00022723"/>
    </source>
</evidence>
<evidence type="ECO:0000256" key="7">
    <source>
        <dbReference type="ARBA" id="ARBA00023004"/>
    </source>
</evidence>
<evidence type="ECO:0000256" key="13">
    <source>
        <dbReference type="ARBA" id="ARBA00048118"/>
    </source>
</evidence>
<comment type="catalytic activity">
    <reaction evidence="12">
        <text>2 superoxide + 2 H(+) = H2O2 + O2</text>
        <dbReference type="Rhea" id="RHEA:20696"/>
        <dbReference type="ChEBI" id="CHEBI:15378"/>
        <dbReference type="ChEBI" id="CHEBI:15379"/>
        <dbReference type="ChEBI" id="CHEBI:16240"/>
        <dbReference type="ChEBI" id="CHEBI:18421"/>
        <dbReference type="EC" id="1.15.1.1"/>
    </reaction>
    <physiologicalReaction direction="left-to-right" evidence="12">
        <dbReference type="Rhea" id="RHEA:20697"/>
    </physiologicalReaction>
</comment>
<evidence type="ECO:0000256" key="9">
    <source>
        <dbReference type="ARBA" id="ARBA00044551"/>
    </source>
</evidence>
<keyword evidence="3 15" id="KW-0813">Transport</keyword>
<dbReference type="EC" id="1.15.1.1" evidence="2"/>
<evidence type="ECO:0000256" key="4">
    <source>
        <dbReference type="ARBA" id="ARBA00022617"/>
    </source>
</evidence>
<dbReference type="PANTHER" id="PTHR46783">
    <property type="entry name" value="CYTOGLOBIN"/>
    <property type="match status" value="1"/>
</dbReference>
<reference evidence="18 19" key="1">
    <citation type="journal article" date="2021" name="Cell">
        <title>Tracing the genetic footprints of vertebrate landing in non-teleost ray-finned fishes.</title>
        <authorList>
            <person name="Bi X."/>
            <person name="Wang K."/>
            <person name="Yang L."/>
            <person name="Pan H."/>
            <person name="Jiang H."/>
            <person name="Wei Q."/>
            <person name="Fang M."/>
            <person name="Yu H."/>
            <person name="Zhu C."/>
            <person name="Cai Y."/>
            <person name="He Y."/>
            <person name="Gan X."/>
            <person name="Zeng H."/>
            <person name="Yu D."/>
            <person name="Zhu Y."/>
            <person name="Jiang H."/>
            <person name="Qiu Q."/>
            <person name="Yang H."/>
            <person name="Zhang Y.E."/>
            <person name="Wang W."/>
            <person name="Zhu M."/>
            <person name="He S."/>
            <person name="Zhang G."/>
        </authorList>
    </citation>
    <scope>NUCLEOTIDE SEQUENCE [LARGE SCALE GENOMIC DNA]</scope>
    <source>
        <strain evidence="18">Bchr_013</strain>
    </source>
</reference>
<sequence>MFAGDASSAGSQGVTEAGRAGKSVQGETAFRDFVMSHLRLTGVIQLGAASLPSSAYIVKPGEEGGARIHLINERIRPLGEDADHTPRHRKEFNPPVPPRVDFIGKRTAKPWHAIPLFQDHPETKKYFNNFQDINTKEEMEQNVRIRLHGKRVMGALNQVIESLDNWEAVPGILTPLATRHKNVHQVGVHNFKLLFEVILNVFQEALGPAFTPQVCESWRKVFELIFSFLEAFYKKNVDP</sequence>
<dbReference type="PANTHER" id="PTHR46783:SF3">
    <property type="entry name" value="GLOBIN FAMILY PROFILE DOMAIN-CONTAINING PROTEIN"/>
    <property type="match status" value="1"/>
</dbReference>
<evidence type="ECO:0000256" key="11">
    <source>
        <dbReference type="ARBA" id="ARBA00044569"/>
    </source>
</evidence>
<feature type="region of interest" description="Disordered" evidence="16">
    <location>
        <begin position="1"/>
        <end position="22"/>
    </location>
</feature>
<dbReference type="SUPFAM" id="SSF46458">
    <property type="entry name" value="Globin-like"/>
    <property type="match status" value="1"/>
</dbReference>
<feature type="non-terminal residue" evidence="18">
    <location>
        <position position="1"/>
    </location>
</feature>
<dbReference type="InterPro" id="IPR012292">
    <property type="entry name" value="Globin/Proto"/>
</dbReference>
<comment type="catalytic activity">
    <reaction evidence="13">
        <text>Fe(III)-heme b-[protein] + nitric oxide + H2O = Fe(II)-heme b-[protein] + nitrite + 2 H(+)</text>
        <dbReference type="Rhea" id="RHEA:77711"/>
        <dbReference type="Rhea" id="RHEA-COMP:18975"/>
        <dbReference type="Rhea" id="RHEA-COMP:18976"/>
        <dbReference type="ChEBI" id="CHEBI:15377"/>
        <dbReference type="ChEBI" id="CHEBI:15378"/>
        <dbReference type="ChEBI" id="CHEBI:16301"/>
        <dbReference type="ChEBI" id="CHEBI:16480"/>
        <dbReference type="ChEBI" id="CHEBI:55376"/>
        <dbReference type="ChEBI" id="CHEBI:60344"/>
    </reaction>
    <physiologicalReaction direction="right-to-left" evidence="13">
        <dbReference type="Rhea" id="RHEA:77713"/>
    </physiologicalReaction>
</comment>
<dbReference type="PRINTS" id="PR01906">
    <property type="entry name" value="FISHGLOBIN"/>
</dbReference>
<dbReference type="GO" id="GO:0005344">
    <property type="term" value="F:oxygen carrier activity"/>
    <property type="evidence" value="ECO:0007669"/>
    <property type="project" value="UniProtKB-KW"/>
</dbReference>
<evidence type="ECO:0000256" key="12">
    <source>
        <dbReference type="ARBA" id="ARBA00047393"/>
    </source>
</evidence>
<evidence type="ECO:0000256" key="10">
    <source>
        <dbReference type="ARBA" id="ARBA00044562"/>
    </source>
</evidence>
<evidence type="ECO:0000256" key="2">
    <source>
        <dbReference type="ARBA" id="ARBA00012682"/>
    </source>
</evidence>
<dbReference type="InterPro" id="IPR009050">
    <property type="entry name" value="Globin-like_sf"/>
</dbReference>
<protein>
    <recommendedName>
        <fullName evidence="2">superoxide dismutase</fullName>
        <ecNumber evidence="2">1.15.1.1</ecNumber>
    </recommendedName>
    <alternativeName>
        <fullName evidence="9">Nitrite reductase CYGB</fullName>
    </alternativeName>
    <alternativeName>
        <fullName evidence="11">Pseudoperoxidase CYGB</fullName>
    </alternativeName>
    <alternativeName>
        <fullName evidence="10">Superoxide dismutase CYGB</fullName>
    </alternativeName>
</protein>
<dbReference type="AlphaFoldDB" id="A0A8X8BJ96"/>
<dbReference type="Pfam" id="PF00042">
    <property type="entry name" value="Globin"/>
    <property type="match status" value="1"/>
</dbReference>
<evidence type="ECO:0000256" key="8">
    <source>
        <dbReference type="ARBA" id="ARBA00044448"/>
    </source>
</evidence>
<proteinExistence type="inferred from homology"/>
<dbReference type="EMBL" id="JAATIS010009265">
    <property type="protein sequence ID" value="KAG2456226.1"/>
    <property type="molecule type" value="Genomic_DNA"/>
</dbReference>
<dbReference type="GO" id="GO:0019825">
    <property type="term" value="F:oxygen binding"/>
    <property type="evidence" value="ECO:0007669"/>
    <property type="project" value="InterPro"/>
</dbReference>
<evidence type="ECO:0000256" key="16">
    <source>
        <dbReference type="SAM" id="MobiDB-lite"/>
    </source>
</evidence>
<keyword evidence="19" id="KW-1185">Reference proteome</keyword>
<dbReference type="GO" id="GO:0005506">
    <property type="term" value="F:iron ion binding"/>
    <property type="evidence" value="ECO:0007669"/>
    <property type="project" value="InterPro"/>
</dbReference>
<dbReference type="GO" id="GO:0020037">
    <property type="term" value="F:heme binding"/>
    <property type="evidence" value="ECO:0007669"/>
    <property type="project" value="InterPro"/>
</dbReference>
<comment type="catalytic activity">
    <reaction evidence="8">
        <text>Fe(II)-heme b-[protein] + nitric oxide + O2 = Fe(III)-heme b-[protein] + nitrate</text>
        <dbReference type="Rhea" id="RHEA:78091"/>
        <dbReference type="Rhea" id="RHEA-COMP:18975"/>
        <dbReference type="Rhea" id="RHEA-COMP:18976"/>
        <dbReference type="ChEBI" id="CHEBI:15379"/>
        <dbReference type="ChEBI" id="CHEBI:16480"/>
        <dbReference type="ChEBI" id="CHEBI:17632"/>
        <dbReference type="ChEBI" id="CHEBI:55376"/>
        <dbReference type="ChEBI" id="CHEBI:60344"/>
    </reaction>
    <physiologicalReaction direction="left-to-right" evidence="8">
        <dbReference type="Rhea" id="RHEA:78092"/>
    </physiologicalReaction>
</comment>
<dbReference type="GO" id="GO:0004784">
    <property type="term" value="F:superoxide dismutase activity"/>
    <property type="evidence" value="ECO:0007669"/>
    <property type="project" value="UniProtKB-EC"/>
</dbReference>